<organism evidence="2 3">
    <name type="scientific">Helianthus annuus</name>
    <name type="common">Common sunflower</name>
    <dbReference type="NCBI Taxonomy" id="4232"/>
    <lineage>
        <taxon>Eukaryota</taxon>
        <taxon>Viridiplantae</taxon>
        <taxon>Streptophyta</taxon>
        <taxon>Embryophyta</taxon>
        <taxon>Tracheophyta</taxon>
        <taxon>Spermatophyta</taxon>
        <taxon>Magnoliopsida</taxon>
        <taxon>eudicotyledons</taxon>
        <taxon>Gunneridae</taxon>
        <taxon>Pentapetalae</taxon>
        <taxon>asterids</taxon>
        <taxon>campanulids</taxon>
        <taxon>Asterales</taxon>
        <taxon>Asteraceae</taxon>
        <taxon>Asteroideae</taxon>
        <taxon>Heliantheae alliance</taxon>
        <taxon>Heliantheae</taxon>
        <taxon>Helianthus</taxon>
    </lineage>
</organism>
<dbReference type="EMBL" id="MNCJ02000324">
    <property type="protein sequence ID" value="KAF5789943.1"/>
    <property type="molecule type" value="Genomic_DNA"/>
</dbReference>
<dbReference type="Proteomes" id="UP000215914">
    <property type="component" value="Unassembled WGS sequence"/>
</dbReference>
<sequence>MRATCSRFWGDVASKSATVEPEAAAARSAQGKPEKKTQPKAPTRKHSSQPRYLDYVVVSNTLSGLDVGVKRTAADVEEDQATITQIMEKKRKLLPDSKQKLGTEAALDVSERKRKVMGQVAAPSESEVDLGVFAKKPGNTLKNYMRNPLSEKLL</sequence>
<feature type="region of interest" description="Disordered" evidence="1">
    <location>
        <begin position="16"/>
        <end position="50"/>
    </location>
</feature>
<comment type="caution">
    <text evidence="2">The sequence shown here is derived from an EMBL/GenBank/DDBJ whole genome shotgun (WGS) entry which is preliminary data.</text>
</comment>
<accession>A0A9K3I463</accession>
<name>A0A9K3I463_HELAN</name>
<keyword evidence="3" id="KW-1185">Reference proteome</keyword>
<reference evidence="2" key="2">
    <citation type="submission" date="2020-06" db="EMBL/GenBank/DDBJ databases">
        <title>Helianthus annuus Genome sequencing and assembly Release 2.</title>
        <authorList>
            <person name="Gouzy J."/>
            <person name="Langlade N."/>
            <person name="Munos S."/>
        </authorList>
    </citation>
    <scope>NUCLEOTIDE SEQUENCE</scope>
    <source>
        <tissue evidence="2">Leaves</tissue>
    </source>
</reference>
<gene>
    <name evidence="2" type="ORF">HanXRQr2_Chr09g0377241</name>
</gene>
<proteinExistence type="predicted"/>
<evidence type="ECO:0000256" key="1">
    <source>
        <dbReference type="SAM" id="MobiDB-lite"/>
    </source>
</evidence>
<evidence type="ECO:0000313" key="2">
    <source>
        <dbReference type="EMBL" id="KAF5789943.1"/>
    </source>
</evidence>
<evidence type="ECO:0000313" key="3">
    <source>
        <dbReference type="Proteomes" id="UP000215914"/>
    </source>
</evidence>
<dbReference type="AlphaFoldDB" id="A0A9K3I463"/>
<protein>
    <submittedName>
        <fullName evidence="2">Uncharacterized protein</fullName>
    </submittedName>
</protein>
<reference evidence="2" key="1">
    <citation type="journal article" date="2017" name="Nature">
        <title>The sunflower genome provides insights into oil metabolism, flowering and Asterid evolution.</title>
        <authorList>
            <person name="Badouin H."/>
            <person name="Gouzy J."/>
            <person name="Grassa C.J."/>
            <person name="Murat F."/>
            <person name="Staton S.E."/>
            <person name="Cottret L."/>
            <person name="Lelandais-Briere C."/>
            <person name="Owens G.L."/>
            <person name="Carrere S."/>
            <person name="Mayjonade B."/>
            <person name="Legrand L."/>
            <person name="Gill N."/>
            <person name="Kane N.C."/>
            <person name="Bowers J.E."/>
            <person name="Hubner S."/>
            <person name="Bellec A."/>
            <person name="Berard A."/>
            <person name="Berges H."/>
            <person name="Blanchet N."/>
            <person name="Boniface M.C."/>
            <person name="Brunel D."/>
            <person name="Catrice O."/>
            <person name="Chaidir N."/>
            <person name="Claudel C."/>
            <person name="Donnadieu C."/>
            <person name="Faraut T."/>
            <person name="Fievet G."/>
            <person name="Helmstetter N."/>
            <person name="King M."/>
            <person name="Knapp S.J."/>
            <person name="Lai Z."/>
            <person name="Le Paslier M.C."/>
            <person name="Lippi Y."/>
            <person name="Lorenzon L."/>
            <person name="Mandel J.R."/>
            <person name="Marage G."/>
            <person name="Marchand G."/>
            <person name="Marquand E."/>
            <person name="Bret-Mestries E."/>
            <person name="Morien E."/>
            <person name="Nambeesan S."/>
            <person name="Nguyen T."/>
            <person name="Pegot-Espagnet P."/>
            <person name="Pouilly N."/>
            <person name="Raftis F."/>
            <person name="Sallet E."/>
            <person name="Schiex T."/>
            <person name="Thomas J."/>
            <person name="Vandecasteele C."/>
            <person name="Vares D."/>
            <person name="Vear F."/>
            <person name="Vautrin S."/>
            <person name="Crespi M."/>
            <person name="Mangin B."/>
            <person name="Burke J.M."/>
            <person name="Salse J."/>
            <person name="Munos S."/>
            <person name="Vincourt P."/>
            <person name="Rieseberg L.H."/>
            <person name="Langlade N.B."/>
        </authorList>
    </citation>
    <scope>NUCLEOTIDE SEQUENCE</scope>
    <source>
        <tissue evidence="2">Leaves</tissue>
    </source>
</reference>
<dbReference type="Gramene" id="mRNA:HanXRQr2_Chr09g0377241">
    <property type="protein sequence ID" value="mRNA:HanXRQr2_Chr09g0377241"/>
    <property type="gene ID" value="HanXRQr2_Chr09g0377241"/>
</dbReference>